<evidence type="ECO:0000313" key="2">
    <source>
        <dbReference type="EMBL" id="MEN0643897.1"/>
    </source>
</evidence>
<reference evidence="2 3" key="1">
    <citation type="submission" date="2024-03" db="EMBL/GenBank/DDBJ databases">
        <title>Bacilli Hybrid Assemblies.</title>
        <authorList>
            <person name="Kovac J."/>
        </authorList>
    </citation>
    <scope>NUCLEOTIDE SEQUENCE [LARGE SCALE GENOMIC DNA]</scope>
    <source>
        <strain evidence="2 3">FSL R7-0666</strain>
    </source>
</reference>
<gene>
    <name evidence="2" type="ORF">MKY91_12115</name>
</gene>
<dbReference type="SUPFAM" id="SSF81606">
    <property type="entry name" value="PP2C-like"/>
    <property type="match status" value="1"/>
</dbReference>
<dbReference type="InterPro" id="IPR001932">
    <property type="entry name" value="PPM-type_phosphatase-like_dom"/>
</dbReference>
<evidence type="ECO:0000313" key="3">
    <source>
        <dbReference type="Proteomes" id="UP001418796"/>
    </source>
</evidence>
<organism evidence="2 3">
    <name type="scientific">Alkalicoccobacillus gibsonii</name>
    <dbReference type="NCBI Taxonomy" id="79881"/>
    <lineage>
        <taxon>Bacteria</taxon>
        <taxon>Bacillati</taxon>
        <taxon>Bacillota</taxon>
        <taxon>Bacilli</taxon>
        <taxon>Bacillales</taxon>
        <taxon>Bacillaceae</taxon>
        <taxon>Alkalicoccobacillus</taxon>
    </lineage>
</organism>
<dbReference type="CDD" id="cd00143">
    <property type="entry name" value="PP2Cc"/>
    <property type="match status" value="1"/>
</dbReference>
<dbReference type="PROSITE" id="PS51746">
    <property type="entry name" value="PPM_2"/>
    <property type="match status" value="1"/>
</dbReference>
<evidence type="ECO:0000259" key="1">
    <source>
        <dbReference type="PROSITE" id="PS51746"/>
    </source>
</evidence>
<dbReference type="SMART" id="SM00331">
    <property type="entry name" value="PP2C_SIG"/>
    <property type="match status" value="1"/>
</dbReference>
<dbReference type="InterPro" id="IPR015655">
    <property type="entry name" value="PP2C"/>
</dbReference>
<dbReference type="EMBL" id="JBCITK010000001">
    <property type="protein sequence ID" value="MEN0643897.1"/>
    <property type="molecule type" value="Genomic_DNA"/>
</dbReference>
<dbReference type="Gene3D" id="3.60.40.10">
    <property type="entry name" value="PPM-type phosphatase domain"/>
    <property type="match status" value="1"/>
</dbReference>
<dbReference type="PANTHER" id="PTHR47992">
    <property type="entry name" value="PROTEIN PHOSPHATASE"/>
    <property type="match status" value="1"/>
</dbReference>
<dbReference type="Proteomes" id="UP001418796">
    <property type="component" value="Unassembled WGS sequence"/>
</dbReference>
<protein>
    <submittedName>
        <fullName evidence="2">Stp1/IreP family PP2C-type Ser/Thr phosphatase</fullName>
    </submittedName>
</protein>
<name>A0ABU9VJ27_9BACI</name>
<dbReference type="SMART" id="SM00332">
    <property type="entry name" value="PP2Cc"/>
    <property type="match status" value="1"/>
</dbReference>
<comment type="caution">
    <text evidence="2">The sequence shown here is derived from an EMBL/GenBank/DDBJ whole genome shotgun (WGS) entry which is preliminary data.</text>
</comment>
<accession>A0ABU9VJ27</accession>
<sequence>MSNSLDYIFLSDVGQVRSHNEDSGGIYQTNAGLLAFVADGMGGHLAGDVASAMTSRLLSVAWEQVEQPLTANEAEQWLKEQFSSINLAVHDHANTHEECQGMGTTLVAAICTEEYVAIGHIGDSRAYLRTDESFSQKTSDHSLVEELRRTGQISSEEAENHPRKNVLLRALGTEPSVKMDVMIFSLEAPWDLLLCSDGLSDKLSTTDIESFLSSDDSVEAVSKQCIQEANDRGGEDNISIALVRFPAASNEVG</sequence>
<dbReference type="NCBIfam" id="NF033484">
    <property type="entry name" value="Stp1_PP2C_phos"/>
    <property type="match status" value="1"/>
</dbReference>
<dbReference type="InterPro" id="IPR036457">
    <property type="entry name" value="PPM-type-like_dom_sf"/>
</dbReference>
<feature type="domain" description="PPM-type phosphatase" evidence="1">
    <location>
        <begin position="6"/>
        <end position="245"/>
    </location>
</feature>
<keyword evidence="3" id="KW-1185">Reference proteome</keyword>
<proteinExistence type="predicted"/>
<dbReference type="Pfam" id="PF13672">
    <property type="entry name" value="PP2C_2"/>
    <property type="match status" value="1"/>
</dbReference>
<dbReference type="RefSeq" id="WP_343130711.1">
    <property type="nucleotide sequence ID" value="NZ_JBCITK010000001.1"/>
</dbReference>